<dbReference type="PANTHER" id="PTHR41251:SF1">
    <property type="entry name" value="NON-HOMOLOGOUS END JOINING PROTEIN KU"/>
    <property type="match status" value="1"/>
</dbReference>
<dbReference type="CDD" id="cd00789">
    <property type="entry name" value="KU_like"/>
    <property type="match status" value="1"/>
</dbReference>
<dbReference type="NCBIfam" id="TIGR02772">
    <property type="entry name" value="Ku_bact"/>
    <property type="match status" value="1"/>
</dbReference>
<evidence type="ECO:0000313" key="6">
    <source>
        <dbReference type="Proteomes" id="UP000254343"/>
    </source>
</evidence>
<comment type="similarity">
    <text evidence="2">Belongs to the prokaryotic Ku family.</text>
</comment>
<keyword evidence="1 2" id="KW-0238">DNA-binding</keyword>
<evidence type="ECO:0000259" key="4">
    <source>
        <dbReference type="SMART" id="SM00559"/>
    </source>
</evidence>
<dbReference type="EMBL" id="UIGB01000001">
    <property type="protein sequence ID" value="SUU83070.1"/>
    <property type="molecule type" value="Genomic_DNA"/>
</dbReference>
<dbReference type="PIRSF" id="PIRSF006493">
    <property type="entry name" value="Prok_Ku"/>
    <property type="match status" value="1"/>
</dbReference>
<dbReference type="SUPFAM" id="SSF100939">
    <property type="entry name" value="SPOC domain-like"/>
    <property type="match status" value="1"/>
</dbReference>
<dbReference type="RefSeq" id="WP_002717854.1">
    <property type="nucleotide sequence ID" value="NZ_UFSI01000001.1"/>
</dbReference>
<evidence type="ECO:0000256" key="3">
    <source>
        <dbReference type="SAM" id="MobiDB-lite"/>
    </source>
</evidence>
<dbReference type="OrthoDB" id="9780854at2"/>
<dbReference type="HAMAP" id="MF_01875">
    <property type="entry name" value="Prokaryotic_Ku"/>
    <property type="match status" value="1"/>
</dbReference>
<dbReference type="InterPro" id="IPR016194">
    <property type="entry name" value="SPOC-like_C_dom_sf"/>
</dbReference>
<keyword evidence="2" id="KW-0233">DNA recombination</keyword>
<reference evidence="5 6" key="1">
    <citation type="submission" date="2018-06" db="EMBL/GenBank/DDBJ databases">
        <authorList>
            <consortium name="Pathogen Informatics"/>
            <person name="Doyle S."/>
        </authorList>
    </citation>
    <scope>NUCLEOTIDE SEQUENCE [LARGE SCALE GENOMIC DNA]</scope>
    <source>
        <strain evidence="5 6">NCTC12722</strain>
    </source>
</reference>
<dbReference type="Pfam" id="PF02735">
    <property type="entry name" value="Ku"/>
    <property type="match status" value="1"/>
</dbReference>
<keyword evidence="2" id="KW-0227">DNA damage</keyword>
<comment type="subunit">
    <text evidence="2">Homodimer. Interacts with LigD.</text>
</comment>
<feature type="region of interest" description="Disordered" evidence="3">
    <location>
        <begin position="255"/>
        <end position="277"/>
    </location>
</feature>
<accession>A0A380W2I0</accession>
<dbReference type="SMART" id="SM00559">
    <property type="entry name" value="Ku78"/>
    <property type="match status" value="1"/>
</dbReference>
<dbReference type="GO" id="GO:0006310">
    <property type="term" value="P:DNA recombination"/>
    <property type="evidence" value="ECO:0007669"/>
    <property type="project" value="UniProtKB-KW"/>
</dbReference>
<dbReference type="GO" id="GO:0006303">
    <property type="term" value="P:double-strand break repair via nonhomologous end joining"/>
    <property type="evidence" value="ECO:0007669"/>
    <property type="project" value="UniProtKB-UniRule"/>
</dbReference>
<proteinExistence type="inferred from homology"/>
<dbReference type="PANTHER" id="PTHR41251">
    <property type="entry name" value="NON-HOMOLOGOUS END JOINING PROTEIN KU"/>
    <property type="match status" value="1"/>
</dbReference>
<dbReference type="Proteomes" id="UP000254343">
    <property type="component" value="Unassembled WGS sequence"/>
</dbReference>
<evidence type="ECO:0000256" key="1">
    <source>
        <dbReference type="ARBA" id="ARBA00023125"/>
    </source>
</evidence>
<evidence type="ECO:0000256" key="2">
    <source>
        <dbReference type="HAMAP-Rule" id="MF_01875"/>
    </source>
</evidence>
<name>A0A380W2I0_AFIFE</name>
<organism evidence="5 6">
    <name type="scientific">Afipia felis</name>
    <name type="common">Cat scratch disease bacillus</name>
    <dbReference type="NCBI Taxonomy" id="1035"/>
    <lineage>
        <taxon>Bacteria</taxon>
        <taxon>Pseudomonadati</taxon>
        <taxon>Pseudomonadota</taxon>
        <taxon>Alphaproteobacteria</taxon>
        <taxon>Hyphomicrobiales</taxon>
        <taxon>Nitrobacteraceae</taxon>
        <taxon>Afipia</taxon>
    </lineage>
</organism>
<protein>
    <recommendedName>
        <fullName evidence="2">Non-homologous end joining protein Ku</fullName>
    </recommendedName>
</protein>
<comment type="function">
    <text evidence="2">With LigD forms a non-homologous end joining (NHEJ) DNA repair enzyme, which repairs dsDNA breaks with reduced fidelity. Binds linear dsDNA with 5'- and 3'- overhangs but not closed circular dsDNA nor ssDNA. Recruits and stimulates the ligase activity of LigD.</text>
</comment>
<dbReference type="InterPro" id="IPR009187">
    <property type="entry name" value="Prok_Ku"/>
</dbReference>
<evidence type="ECO:0000313" key="5">
    <source>
        <dbReference type="EMBL" id="SUU83070.1"/>
    </source>
</evidence>
<dbReference type="GO" id="GO:0003690">
    <property type="term" value="F:double-stranded DNA binding"/>
    <property type="evidence" value="ECO:0007669"/>
    <property type="project" value="UniProtKB-UniRule"/>
</dbReference>
<feature type="compositionally biased region" description="Basic residues" evidence="3">
    <location>
        <begin position="256"/>
        <end position="277"/>
    </location>
</feature>
<feature type="domain" description="Ku" evidence="4">
    <location>
        <begin position="55"/>
        <end position="185"/>
    </location>
</feature>
<dbReference type="AlphaFoldDB" id="A0A380W2I0"/>
<sequence length="277" mass="31233">MAPRAYWKGYLRLSLVTCPIALYPASTSAEKTHFHQINKNNGHRLRQKLVDEVTGREVEKENRARGYELTKGKYVEIEEDELDAVKLESTHTIEIDEFVPAGDIDLRYYDKPYYLIPNGKTGADAFVVIRDAMKRKDKVALGRVVLASREHVIALRPLDKGLLGTTLRYPYELRDEGDYFDAIPSPRVSKDMIDLASHILDTKAAKFNPKTFKDKYENALKALVKRKASGKTIEAPERNEAEGNVIDLMEALKGSLSRKSKKAGGKKAARKGRRKAA</sequence>
<keyword evidence="2" id="KW-0234">DNA repair</keyword>
<dbReference type="FunFam" id="2.40.290.10:FF:000004">
    <property type="entry name" value="Non-homologous end joining protein Ku"/>
    <property type="match status" value="1"/>
</dbReference>
<dbReference type="Gene3D" id="2.40.290.10">
    <property type="match status" value="1"/>
</dbReference>
<dbReference type="InterPro" id="IPR006164">
    <property type="entry name" value="DNA_bd_Ku70/Ku80"/>
</dbReference>
<gene>
    <name evidence="2" type="primary">ku</name>
    <name evidence="5" type="ORF">NCTC12722_00230</name>
</gene>